<sequence length="281" mass="30932">MAHPVLYVVQDESGVLRGHFSHGGAYGAAAWPASAGPDAFQAELTEPCAYGVDLIHEYMHLDSGVLMDCVSKTFTWHTVWDEVGRARLEHAELARAFPGWNVRWAVEGAWSFADVLGVPRSAVVREQYDPQLLPLELQAADDMFSDCGGCVLTVREAGETRSFPLVDYVDYAITIGADAAIGARWPDEEFGVDDVMSGICVDVERRKVQWWTSTAAETLYRAAVTLWPGWSFECIGDRFEVHNSFAGRRIAGIDSDLTVPDGMNIAEPVPVVRPVGLHSFR</sequence>
<keyword evidence="2" id="KW-1185">Reference proteome</keyword>
<evidence type="ECO:0000313" key="2">
    <source>
        <dbReference type="Proteomes" id="UP000070409"/>
    </source>
</evidence>
<gene>
    <name evidence="1" type="ORF">AXK61_07380</name>
</gene>
<dbReference type="RefSeq" id="WP_068746702.1">
    <property type="nucleotide sequence ID" value="NZ_LSRE01000047.1"/>
</dbReference>
<proteinExistence type="predicted"/>
<organism evidence="1 2">
    <name type="scientific">Tsukamurella pseudospumae</name>
    <dbReference type="NCBI Taxonomy" id="239498"/>
    <lineage>
        <taxon>Bacteria</taxon>
        <taxon>Bacillati</taxon>
        <taxon>Actinomycetota</taxon>
        <taxon>Actinomycetes</taxon>
        <taxon>Mycobacteriales</taxon>
        <taxon>Tsukamurellaceae</taxon>
        <taxon>Tsukamurella</taxon>
    </lineage>
</organism>
<protein>
    <submittedName>
        <fullName evidence="1">Uncharacterized protein</fullName>
    </submittedName>
</protein>
<comment type="caution">
    <text evidence="1">The sequence shown here is derived from an EMBL/GenBank/DDBJ whole genome shotgun (WGS) entry which is preliminary data.</text>
</comment>
<reference evidence="1 2" key="1">
    <citation type="submission" date="2016-02" db="EMBL/GenBank/DDBJ databases">
        <authorList>
            <person name="Teng J.L."/>
            <person name="Tang Y."/>
            <person name="Huang Y."/>
            <person name="Guo F."/>
            <person name="Wei W."/>
            <person name="Chen J.H."/>
            <person name="Wong S.Y."/>
            <person name="Lau S.K."/>
            <person name="Woo P.C."/>
        </authorList>
    </citation>
    <scope>NUCLEOTIDE SEQUENCE [LARGE SCALE GENOMIC DNA]</scope>
    <source>
        <strain evidence="1 2">JCM 13375</strain>
    </source>
</reference>
<dbReference type="EMBL" id="LSRE01000047">
    <property type="protein sequence ID" value="KXO90715.1"/>
    <property type="molecule type" value="Genomic_DNA"/>
</dbReference>
<dbReference type="Proteomes" id="UP000070409">
    <property type="component" value="Unassembled WGS sequence"/>
</dbReference>
<accession>A0A137YXN1</accession>
<name>A0A137YXN1_9ACTN</name>
<evidence type="ECO:0000313" key="1">
    <source>
        <dbReference type="EMBL" id="KXO90715.1"/>
    </source>
</evidence>